<protein>
    <submittedName>
        <fullName evidence="5">UDP-N-acetylmuramoyl-L-alanyl-D-glutamate--2, 6-diaminopimelate ligase</fullName>
        <ecNumber evidence="5">6.3.2.13</ecNumber>
    </submittedName>
</protein>
<accession>A0A2S9XIC3</accession>
<keyword evidence="2" id="KW-0132">Cell division</keyword>
<dbReference type="SUPFAM" id="SSF53623">
    <property type="entry name" value="MurD-like peptide ligases, catalytic domain"/>
    <property type="match status" value="1"/>
</dbReference>
<evidence type="ECO:0000256" key="1">
    <source>
        <dbReference type="ARBA" id="ARBA00005898"/>
    </source>
</evidence>
<dbReference type="GO" id="GO:0051301">
    <property type="term" value="P:cell division"/>
    <property type="evidence" value="ECO:0007669"/>
    <property type="project" value="UniProtKB-KW"/>
</dbReference>
<dbReference type="EC" id="6.3.2.13" evidence="5"/>
<dbReference type="InterPro" id="IPR036615">
    <property type="entry name" value="Mur_ligase_C_dom_sf"/>
</dbReference>
<reference evidence="5 6" key="1">
    <citation type="submission" date="2018-03" db="EMBL/GenBank/DDBJ databases">
        <title>Draft Genome Sequences of the Obligatory Marine Myxobacteria Enhygromyxa salina SWB005.</title>
        <authorList>
            <person name="Poehlein A."/>
            <person name="Moghaddam J.A."/>
            <person name="Harms H."/>
            <person name="Alanjari M."/>
            <person name="Koenig G.M."/>
            <person name="Daniel R."/>
            <person name="Schaeberle T.F."/>
        </authorList>
    </citation>
    <scope>NUCLEOTIDE SEQUENCE [LARGE SCALE GENOMIC DNA]</scope>
    <source>
        <strain evidence="5 6">SWB005</strain>
    </source>
</reference>
<feature type="domain" description="Mur ligase C-terminal" evidence="3">
    <location>
        <begin position="237"/>
        <end position="367"/>
    </location>
</feature>
<name>A0A2S9XIC3_9BACT</name>
<keyword evidence="2" id="KW-0133">Cell shape</keyword>
<comment type="caution">
    <text evidence="5">The sequence shown here is derived from an EMBL/GenBank/DDBJ whole genome shotgun (WGS) entry which is preliminary data.</text>
</comment>
<feature type="domain" description="Mur ligase central" evidence="4">
    <location>
        <begin position="6"/>
        <end position="214"/>
    </location>
</feature>
<gene>
    <name evidence="5" type="primary">murE_2</name>
    <name evidence="5" type="ORF">ENSA5_48060</name>
</gene>
<dbReference type="PANTHER" id="PTHR23135">
    <property type="entry name" value="MUR LIGASE FAMILY MEMBER"/>
    <property type="match status" value="1"/>
</dbReference>
<proteinExistence type="inferred from homology"/>
<dbReference type="SUPFAM" id="SSF53244">
    <property type="entry name" value="MurD-like peptide ligases, peptide-binding domain"/>
    <property type="match status" value="1"/>
</dbReference>
<dbReference type="Pfam" id="PF02875">
    <property type="entry name" value="Mur_ligase_C"/>
    <property type="match status" value="1"/>
</dbReference>
<dbReference type="InterPro" id="IPR036565">
    <property type="entry name" value="Mur-like_cat_sf"/>
</dbReference>
<dbReference type="NCBIfam" id="TIGR01085">
    <property type="entry name" value="murE"/>
    <property type="match status" value="1"/>
</dbReference>
<dbReference type="InterPro" id="IPR004101">
    <property type="entry name" value="Mur_ligase_C"/>
</dbReference>
<comment type="pathway">
    <text evidence="2">Cell wall biogenesis; peptidoglycan biosynthesis.</text>
</comment>
<dbReference type="Pfam" id="PF08245">
    <property type="entry name" value="Mur_ligase_M"/>
    <property type="match status" value="1"/>
</dbReference>
<dbReference type="EMBL" id="PVNK01000207">
    <property type="protein sequence ID" value="PRP92624.1"/>
    <property type="molecule type" value="Genomic_DNA"/>
</dbReference>
<dbReference type="InterPro" id="IPR005761">
    <property type="entry name" value="UDP-N-AcMur-Glu-dNH2Pim_ligase"/>
</dbReference>
<dbReference type="GO" id="GO:0009252">
    <property type="term" value="P:peptidoglycan biosynthetic process"/>
    <property type="evidence" value="ECO:0007669"/>
    <property type="project" value="UniProtKB-UniPathway"/>
</dbReference>
<dbReference type="AlphaFoldDB" id="A0A2S9XIC3"/>
<dbReference type="GO" id="GO:0008360">
    <property type="term" value="P:regulation of cell shape"/>
    <property type="evidence" value="ECO:0007669"/>
    <property type="project" value="UniProtKB-KW"/>
</dbReference>
<dbReference type="Proteomes" id="UP000237968">
    <property type="component" value="Unassembled WGS sequence"/>
</dbReference>
<dbReference type="GO" id="GO:0008765">
    <property type="term" value="F:UDP-N-acetylmuramoylalanyl-D-glutamate-2,6-diaminopimelate ligase activity"/>
    <property type="evidence" value="ECO:0007669"/>
    <property type="project" value="UniProtKB-EC"/>
</dbReference>
<dbReference type="PANTHER" id="PTHR23135:SF4">
    <property type="entry name" value="UDP-N-ACETYLMURAMOYL-L-ALANYL-D-GLUTAMATE--2,6-DIAMINOPIMELATE LIGASE MURE HOMOLOG, CHLOROPLASTIC"/>
    <property type="match status" value="1"/>
</dbReference>
<evidence type="ECO:0000313" key="6">
    <source>
        <dbReference type="Proteomes" id="UP000237968"/>
    </source>
</evidence>
<dbReference type="GO" id="GO:0005524">
    <property type="term" value="F:ATP binding"/>
    <property type="evidence" value="ECO:0007669"/>
    <property type="project" value="InterPro"/>
</dbReference>
<evidence type="ECO:0000256" key="2">
    <source>
        <dbReference type="RuleBase" id="RU004135"/>
    </source>
</evidence>
<keyword evidence="2" id="KW-0573">Peptidoglycan synthesis</keyword>
<keyword evidence="6" id="KW-1185">Reference proteome</keyword>
<evidence type="ECO:0000313" key="5">
    <source>
        <dbReference type="EMBL" id="PRP92624.1"/>
    </source>
</evidence>
<dbReference type="GO" id="GO:0071555">
    <property type="term" value="P:cell wall organization"/>
    <property type="evidence" value="ECO:0007669"/>
    <property type="project" value="UniProtKB-KW"/>
</dbReference>
<keyword evidence="2" id="KW-0961">Cell wall biogenesis/degradation</keyword>
<keyword evidence="2" id="KW-0131">Cell cycle</keyword>
<evidence type="ECO:0000259" key="3">
    <source>
        <dbReference type="Pfam" id="PF02875"/>
    </source>
</evidence>
<dbReference type="Gene3D" id="3.40.1190.10">
    <property type="entry name" value="Mur-like, catalytic domain"/>
    <property type="match status" value="1"/>
</dbReference>
<dbReference type="InterPro" id="IPR013221">
    <property type="entry name" value="Mur_ligase_cen"/>
</dbReference>
<dbReference type="GO" id="GO:0005737">
    <property type="term" value="C:cytoplasm"/>
    <property type="evidence" value="ECO:0007669"/>
    <property type="project" value="UniProtKB-SubCell"/>
</dbReference>
<dbReference type="UniPathway" id="UPA00219"/>
<sequence>MFTFGVTGTNGKTSTTHLLAAAVAAAGHSTLRIGTVGVDLDGEALARGKSYQDFLATLQLAAERGCRHAVLEATSRGLAQGYARAWRFDLGVFTNLSPDHLKTHGTWEHYLAAKAQLFVHLGPGQTAVLNAADPFALFIDQATPGDVTRRWFAAPSRGPKLHDADLEAARVEVTAAGTHVELLPSPLAEALGGELRTRMVGEVFAENALAAALAGLAAGLPGEAVTRGIASCPGVPGRFEILDHGEARPVIAVDYAHSPDALTRSCATARELAGSEGRVIVVFGAGGDASADKREPMGAVVGAGAELAIVTSDNPRSEDPQAIADMLLAGLRQGSARVLVELDRARAIELAVHEAGPGDVVVVAGKGHETGQVVRGRTLPFSDVDQLRRLLGS</sequence>
<dbReference type="Gene3D" id="3.90.190.20">
    <property type="entry name" value="Mur ligase, C-terminal domain"/>
    <property type="match status" value="1"/>
</dbReference>
<comment type="subcellular location">
    <subcellularLocation>
        <location evidence="2">Cytoplasm</location>
    </subcellularLocation>
</comment>
<comment type="similarity">
    <text evidence="1">Belongs to the MurCDEF family. MurE subfamily.</text>
</comment>
<evidence type="ECO:0000259" key="4">
    <source>
        <dbReference type="Pfam" id="PF08245"/>
    </source>
</evidence>
<organism evidence="5 6">
    <name type="scientific">Enhygromyxa salina</name>
    <dbReference type="NCBI Taxonomy" id="215803"/>
    <lineage>
        <taxon>Bacteria</taxon>
        <taxon>Pseudomonadati</taxon>
        <taxon>Myxococcota</taxon>
        <taxon>Polyangia</taxon>
        <taxon>Nannocystales</taxon>
        <taxon>Nannocystaceae</taxon>
        <taxon>Enhygromyxa</taxon>
    </lineage>
</organism>
<keyword evidence="5" id="KW-0436">Ligase</keyword>